<evidence type="ECO:0000259" key="2">
    <source>
        <dbReference type="Pfam" id="PF12081"/>
    </source>
</evidence>
<protein>
    <recommendedName>
        <fullName evidence="2">Gliding motility-associated protein GldM N-terminal domain-containing protein</fullName>
    </recommendedName>
</protein>
<dbReference type="Proteomes" id="UP001597459">
    <property type="component" value="Unassembled WGS sequence"/>
</dbReference>
<comment type="caution">
    <text evidence="3">The sequence shown here is derived from an EMBL/GenBank/DDBJ whole genome shotgun (WGS) entry which is preliminary data.</text>
</comment>
<gene>
    <name evidence="3" type="ORF">ACFSTE_05100</name>
</gene>
<accession>A0ABW5N7M5</accession>
<sequence>MKSKYTLLRLLIVLICFNSYAQEKDDCNTKLKKTLVPFINSLNKANEVYRLTIKNYQDVINDKVQTLNELNSAQPEKYGDLKSKSDKVKALVSELNEVIESFKDEAKADYFDHYNYEMMIDTLFYRNILFDNENNLSKRGLALKEKIQYFHEVSMEVLNSSQEELKNYNVSKFDTKSSFRDYDGNPLDFINFHLSDTTVIGVLSFFEKLQLEVITFQYLYMNSIIQ</sequence>
<dbReference type="EMBL" id="JBHULX010000003">
    <property type="protein sequence ID" value="MFD2590198.1"/>
    <property type="molecule type" value="Genomic_DNA"/>
</dbReference>
<keyword evidence="4" id="KW-1185">Reference proteome</keyword>
<evidence type="ECO:0000313" key="3">
    <source>
        <dbReference type="EMBL" id="MFD2590198.1"/>
    </source>
</evidence>
<dbReference type="InterPro" id="IPR022720">
    <property type="entry name" value="Motility-assoc_prot_GldM_N"/>
</dbReference>
<evidence type="ECO:0000256" key="1">
    <source>
        <dbReference type="SAM" id="SignalP"/>
    </source>
</evidence>
<organism evidence="3 4">
    <name type="scientific">Aquimarina hainanensis</name>
    <dbReference type="NCBI Taxonomy" id="1578017"/>
    <lineage>
        <taxon>Bacteria</taxon>
        <taxon>Pseudomonadati</taxon>
        <taxon>Bacteroidota</taxon>
        <taxon>Flavobacteriia</taxon>
        <taxon>Flavobacteriales</taxon>
        <taxon>Flavobacteriaceae</taxon>
        <taxon>Aquimarina</taxon>
    </lineage>
</organism>
<keyword evidence="1" id="KW-0732">Signal</keyword>
<feature type="signal peptide" evidence="1">
    <location>
        <begin position="1"/>
        <end position="21"/>
    </location>
</feature>
<name>A0ABW5N7M5_9FLAO</name>
<feature type="domain" description="Gliding motility-associated protein GldM N-terminal" evidence="2">
    <location>
        <begin position="44"/>
        <end position="218"/>
    </location>
</feature>
<feature type="chain" id="PRO_5045222553" description="Gliding motility-associated protein GldM N-terminal domain-containing protein" evidence="1">
    <location>
        <begin position="22"/>
        <end position="226"/>
    </location>
</feature>
<proteinExistence type="predicted"/>
<dbReference type="RefSeq" id="WP_378255641.1">
    <property type="nucleotide sequence ID" value="NZ_JBHSJV010000001.1"/>
</dbReference>
<reference evidence="4" key="1">
    <citation type="journal article" date="2019" name="Int. J. Syst. Evol. Microbiol.">
        <title>The Global Catalogue of Microorganisms (GCM) 10K type strain sequencing project: providing services to taxonomists for standard genome sequencing and annotation.</title>
        <authorList>
            <consortium name="The Broad Institute Genomics Platform"/>
            <consortium name="The Broad Institute Genome Sequencing Center for Infectious Disease"/>
            <person name="Wu L."/>
            <person name="Ma J."/>
        </authorList>
    </citation>
    <scope>NUCLEOTIDE SEQUENCE [LARGE SCALE GENOMIC DNA]</scope>
    <source>
        <strain evidence="4">KCTC 42423</strain>
    </source>
</reference>
<evidence type="ECO:0000313" key="4">
    <source>
        <dbReference type="Proteomes" id="UP001597459"/>
    </source>
</evidence>
<dbReference type="Pfam" id="PF12081">
    <property type="entry name" value="GldM_1st"/>
    <property type="match status" value="1"/>
</dbReference>